<sequence>MPCNQQNKIIMTRFIKVSVFVIVLTAITVYSKTIQYEIIENYNSCIEFMASNVQVPNGF</sequence>
<name>A0A8J2XI54_9FLAO</name>
<evidence type="ECO:0000313" key="2">
    <source>
        <dbReference type="Proteomes" id="UP000598120"/>
    </source>
</evidence>
<keyword evidence="2" id="KW-1185">Reference proteome</keyword>
<comment type="caution">
    <text evidence="1">The sequence shown here is derived from an EMBL/GenBank/DDBJ whole genome shotgun (WGS) entry which is preliminary data.</text>
</comment>
<organism evidence="1 2">
    <name type="scientific">Aquaticitalea lipolytica</name>
    <dbReference type="NCBI Taxonomy" id="1247562"/>
    <lineage>
        <taxon>Bacteria</taxon>
        <taxon>Pseudomonadati</taxon>
        <taxon>Bacteroidota</taxon>
        <taxon>Flavobacteriia</taxon>
        <taxon>Flavobacteriales</taxon>
        <taxon>Flavobacteriaceae</taxon>
        <taxon>Aquaticitalea</taxon>
    </lineage>
</organism>
<dbReference type="AlphaFoldDB" id="A0A8J2XI54"/>
<dbReference type="Proteomes" id="UP000598120">
    <property type="component" value="Unassembled WGS sequence"/>
</dbReference>
<accession>A0A8J2XI54</accession>
<evidence type="ECO:0000313" key="1">
    <source>
        <dbReference type="EMBL" id="GFZ93002.1"/>
    </source>
</evidence>
<dbReference type="EMBL" id="BMIC01000007">
    <property type="protein sequence ID" value="GFZ93002.1"/>
    <property type="molecule type" value="Genomic_DNA"/>
</dbReference>
<gene>
    <name evidence="1" type="ORF">GCM10011531_26230</name>
</gene>
<reference evidence="1 2" key="1">
    <citation type="journal article" date="2014" name="Int. J. Syst. Evol. Microbiol.">
        <title>Complete genome sequence of Corynebacterium casei LMG S-19264T (=DSM 44701T), isolated from a smear-ripened cheese.</title>
        <authorList>
            <consortium name="US DOE Joint Genome Institute (JGI-PGF)"/>
            <person name="Walter F."/>
            <person name="Albersmeier A."/>
            <person name="Kalinowski J."/>
            <person name="Ruckert C."/>
        </authorList>
    </citation>
    <scope>NUCLEOTIDE SEQUENCE [LARGE SCALE GENOMIC DNA]</scope>
    <source>
        <strain evidence="1 2">CGMCC 1.15295</strain>
    </source>
</reference>
<proteinExistence type="predicted"/>
<protein>
    <submittedName>
        <fullName evidence="1">Uncharacterized protein</fullName>
    </submittedName>
</protein>